<comment type="caution">
    <text evidence="1">The sequence shown here is derived from an EMBL/GenBank/DDBJ whole genome shotgun (WGS) entry which is preliminary data.</text>
</comment>
<sequence>MSQPTTYILSGERITTSSPLPLYDISKTLDSLTHRTTSIQFSRAPNPKLDDGTSSITSSRPTYTPLYNLIHPPNAQYRTDIPSPFYLTNNSTPPTNSLGNIKFPPSFAPSLKKKYLLPFHKPTFTALLNTRSTSTTSPLFPRESESGPKGKGDLKVLFVAKPSRIGKAWEWLDGERRVVAKEEGGGKGERESRLVVIAKDAMKEEELEALLALWVLRLWWDISEERDFQNEAMMELTPPEAIVDMRMSKMNKRVGALGGFAAAGGAC</sequence>
<dbReference type="AlphaFoldDB" id="A0AA39WPZ1"/>
<accession>A0AA39WPZ1</accession>
<dbReference type="Proteomes" id="UP001175000">
    <property type="component" value="Unassembled WGS sequence"/>
</dbReference>
<keyword evidence="2" id="KW-1185">Reference proteome</keyword>
<proteinExistence type="predicted"/>
<evidence type="ECO:0000313" key="2">
    <source>
        <dbReference type="Proteomes" id="UP001175000"/>
    </source>
</evidence>
<gene>
    <name evidence="1" type="ORF">B0T14DRAFT_496197</name>
</gene>
<organism evidence="1 2">
    <name type="scientific">Immersiella caudata</name>
    <dbReference type="NCBI Taxonomy" id="314043"/>
    <lineage>
        <taxon>Eukaryota</taxon>
        <taxon>Fungi</taxon>
        <taxon>Dikarya</taxon>
        <taxon>Ascomycota</taxon>
        <taxon>Pezizomycotina</taxon>
        <taxon>Sordariomycetes</taxon>
        <taxon>Sordariomycetidae</taxon>
        <taxon>Sordariales</taxon>
        <taxon>Lasiosphaeriaceae</taxon>
        <taxon>Immersiella</taxon>
    </lineage>
</organism>
<reference evidence="1" key="1">
    <citation type="submission" date="2023-06" db="EMBL/GenBank/DDBJ databases">
        <title>Genome-scale phylogeny and comparative genomics of the fungal order Sordariales.</title>
        <authorList>
            <consortium name="Lawrence Berkeley National Laboratory"/>
            <person name="Hensen N."/>
            <person name="Bonometti L."/>
            <person name="Westerberg I."/>
            <person name="Brannstrom I.O."/>
            <person name="Guillou S."/>
            <person name="Cros-Aarteil S."/>
            <person name="Calhoun S."/>
            <person name="Haridas S."/>
            <person name="Kuo A."/>
            <person name="Mondo S."/>
            <person name="Pangilinan J."/>
            <person name="Riley R."/>
            <person name="Labutti K."/>
            <person name="Andreopoulos B."/>
            <person name="Lipzen A."/>
            <person name="Chen C."/>
            <person name="Yanf M."/>
            <person name="Daum C."/>
            <person name="Ng V."/>
            <person name="Clum A."/>
            <person name="Steindorff A."/>
            <person name="Ohm R."/>
            <person name="Martin F."/>
            <person name="Silar P."/>
            <person name="Natvig D."/>
            <person name="Lalanne C."/>
            <person name="Gautier V."/>
            <person name="Ament-Velasquez S.L."/>
            <person name="Kruys A."/>
            <person name="Hutchinson M.I."/>
            <person name="Powell A.J."/>
            <person name="Barry K."/>
            <person name="Miller A.N."/>
            <person name="Grigoriev I.V."/>
            <person name="Debuchy R."/>
            <person name="Gladieux P."/>
            <person name="Thoren M.H."/>
            <person name="Johannesson H."/>
        </authorList>
    </citation>
    <scope>NUCLEOTIDE SEQUENCE</scope>
    <source>
        <strain evidence="1">CBS 606.72</strain>
    </source>
</reference>
<dbReference type="EMBL" id="JAULSU010000004">
    <property type="protein sequence ID" value="KAK0619451.1"/>
    <property type="molecule type" value="Genomic_DNA"/>
</dbReference>
<protein>
    <submittedName>
        <fullName evidence="1">Uncharacterized protein</fullName>
    </submittedName>
</protein>
<name>A0AA39WPZ1_9PEZI</name>
<evidence type="ECO:0000313" key="1">
    <source>
        <dbReference type="EMBL" id="KAK0619451.1"/>
    </source>
</evidence>